<feature type="binding site" evidence="7">
    <location>
        <position position="314"/>
    </location>
    <ligand>
        <name>Zn(2+)</name>
        <dbReference type="ChEBI" id="CHEBI:29105"/>
    </ligand>
</feature>
<dbReference type="SUPFAM" id="SSF51556">
    <property type="entry name" value="Metallo-dependent hydrolases"/>
    <property type="match status" value="1"/>
</dbReference>
<feature type="binding site" evidence="7">
    <location>
        <position position="314"/>
    </location>
    <ligand>
        <name>Fe(3+)</name>
        <dbReference type="ChEBI" id="CHEBI:29034"/>
    </ligand>
</feature>
<feature type="binding site" evidence="7">
    <location>
        <position position="239"/>
    </location>
    <ligand>
        <name>Fe(3+)</name>
        <dbReference type="ChEBI" id="CHEBI:29034"/>
    </ligand>
</feature>
<dbReference type="PANTHER" id="PTHR42752">
    <property type="entry name" value="IMIDAZOLONEPROPIONASE"/>
    <property type="match status" value="1"/>
</dbReference>
<feature type="binding site" evidence="7">
    <location>
        <position position="143"/>
    </location>
    <ligand>
        <name>N-formimidoyl-L-glutamate</name>
        <dbReference type="ChEBI" id="CHEBI:58928"/>
    </ligand>
</feature>
<dbReference type="HAMAP" id="MF_00372">
    <property type="entry name" value="HutI"/>
    <property type="match status" value="1"/>
</dbReference>
<dbReference type="NCBIfam" id="TIGR01224">
    <property type="entry name" value="hutI"/>
    <property type="match status" value="1"/>
</dbReference>
<feature type="binding site" evidence="7">
    <location>
        <position position="316"/>
    </location>
    <ligand>
        <name>N-formimidoyl-L-glutamate</name>
        <dbReference type="ChEBI" id="CHEBI:58928"/>
    </ligand>
</feature>
<dbReference type="SUPFAM" id="SSF51338">
    <property type="entry name" value="Composite domain of metallo-dependent hydrolases"/>
    <property type="match status" value="1"/>
</dbReference>
<keyword evidence="5 7" id="KW-0862">Zinc</keyword>
<proteinExistence type="inferred from homology"/>
<dbReference type="Gene3D" id="3.20.20.140">
    <property type="entry name" value="Metal-dependent hydrolases"/>
    <property type="match status" value="1"/>
</dbReference>
<evidence type="ECO:0000256" key="1">
    <source>
        <dbReference type="ARBA" id="ARBA00012864"/>
    </source>
</evidence>
<gene>
    <name evidence="7 9" type="primary">hutI</name>
    <name evidence="9" type="ORF">L2A60_08150</name>
</gene>
<dbReference type="InterPro" id="IPR005920">
    <property type="entry name" value="HutI"/>
</dbReference>
<feature type="binding site" evidence="7">
    <location>
        <position position="143"/>
    </location>
    <ligand>
        <name>4-imidazolone-5-propanoate</name>
        <dbReference type="ChEBI" id="CHEBI:77893"/>
    </ligand>
</feature>
<keyword evidence="6 7" id="KW-0408">Iron</keyword>
<comment type="similarity">
    <text evidence="7">Belongs to the metallo-dependent hydrolases superfamily. HutI family.</text>
</comment>
<feature type="domain" description="Amidohydrolase-related" evidence="8">
    <location>
        <begin position="63"/>
        <end position="380"/>
    </location>
</feature>
<evidence type="ECO:0000256" key="5">
    <source>
        <dbReference type="ARBA" id="ARBA00022833"/>
    </source>
</evidence>
<dbReference type="PANTHER" id="PTHR42752:SF1">
    <property type="entry name" value="IMIDAZOLONEPROPIONASE-RELATED"/>
    <property type="match status" value="1"/>
</dbReference>
<dbReference type="InterPro" id="IPR032466">
    <property type="entry name" value="Metal_Hydrolase"/>
</dbReference>
<dbReference type="InterPro" id="IPR011059">
    <property type="entry name" value="Metal-dep_hydrolase_composite"/>
</dbReference>
<comment type="caution">
    <text evidence="9">The sequence shown here is derived from an EMBL/GenBank/DDBJ whole genome shotgun (WGS) entry which is preliminary data.</text>
</comment>
<evidence type="ECO:0000256" key="3">
    <source>
        <dbReference type="ARBA" id="ARBA00022801"/>
    </source>
</evidence>
<feature type="binding site" evidence="7">
    <location>
        <position position="239"/>
    </location>
    <ligand>
        <name>Zn(2+)</name>
        <dbReference type="ChEBI" id="CHEBI:29105"/>
    </ligand>
</feature>
<feature type="binding site" evidence="7">
    <location>
        <position position="71"/>
    </location>
    <ligand>
        <name>Zn(2+)</name>
        <dbReference type="ChEBI" id="CHEBI:29105"/>
    </ligand>
</feature>
<feature type="binding site" evidence="7">
    <location>
        <position position="242"/>
    </location>
    <ligand>
        <name>4-imidazolone-5-propanoate</name>
        <dbReference type="ChEBI" id="CHEBI:77893"/>
    </ligand>
</feature>
<evidence type="ECO:0000256" key="7">
    <source>
        <dbReference type="HAMAP-Rule" id="MF_00372"/>
    </source>
</evidence>
<feature type="binding site" evidence="7">
    <location>
        <position position="73"/>
    </location>
    <ligand>
        <name>Zn(2+)</name>
        <dbReference type="ChEBI" id="CHEBI:29105"/>
    </ligand>
</feature>
<name>A0ABS9DV98_9PROT</name>
<feature type="binding site" evidence="7">
    <location>
        <position position="319"/>
    </location>
    <ligand>
        <name>4-imidazolone-5-propanoate</name>
        <dbReference type="ChEBI" id="CHEBI:77893"/>
    </ligand>
</feature>
<organism evidence="9 10">
    <name type="scientific">Acidiphilium iwatense</name>
    <dbReference type="NCBI Taxonomy" id="768198"/>
    <lineage>
        <taxon>Bacteria</taxon>
        <taxon>Pseudomonadati</taxon>
        <taxon>Pseudomonadota</taxon>
        <taxon>Alphaproteobacteria</taxon>
        <taxon>Acetobacterales</taxon>
        <taxon>Acidocellaceae</taxon>
        <taxon>Acidiphilium</taxon>
    </lineage>
</organism>
<comment type="subcellular location">
    <subcellularLocation>
        <location evidence="7">Cytoplasm</location>
    </subcellularLocation>
</comment>
<dbReference type="InterPro" id="IPR006680">
    <property type="entry name" value="Amidohydro-rel"/>
</dbReference>
<sequence length="402" mass="42025">MECDRLWTNARIATCAPGRAGLGMIGDGAIATANGRIVWCGSRAEQPAGLVAGDTIDCAGRLITPGLIDCHTHLIFAGDRSGEFARRLAGETYAEIARGGGGIVASMRATRAATEAELKNSAAKRLSAWKAEGVTTIEIKSGYGLDEATELRMLAAARALEAEAAMRVRATYLGAHAIPPDLTREAYLGLICDRMIPRIAEQSLADAVDGFCESIAFAPDEIARVFTAAQAHGLKVKLHADQLSDLGGAALAARFAALSADHLEYASASGIATMASANTIAVLLPGAYYVLRETRMPPVDAMRSTGCAIAIGSDCNPGTSPILSLRLSAHMACVFFGLTLEEAWLGITRNAAMALGVSAETGTIEAGKSCDLAIWDEDDPASVLGWIGPAPLHRRILKGFDA</sequence>
<evidence type="ECO:0000256" key="4">
    <source>
        <dbReference type="ARBA" id="ARBA00022808"/>
    </source>
</evidence>
<dbReference type="EMBL" id="JAKGBZ010000012">
    <property type="protein sequence ID" value="MCF3946651.1"/>
    <property type="molecule type" value="Genomic_DNA"/>
</dbReference>
<comment type="cofactor">
    <cofactor evidence="7">
        <name>Zn(2+)</name>
        <dbReference type="ChEBI" id="CHEBI:29105"/>
    </cofactor>
    <cofactor evidence="7">
        <name>Fe(3+)</name>
        <dbReference type="ChEBI" id="CHEBI:29034"/>
    </cofactor>
    <text evidence="7">Binds 1 zinc or iron ion per subunit.</text>
</comment>
<accession>A0ABS9DV98</accession>
<dbReference type="Gene3D" id="2.30.40.10">
    <property type="entry name" value="Urease, subunit C, domain 1"/>
    <property type="match status" value="1"/>
</dbReference>
<evidence type="ECO:0000313" key="9">
    <source>
        <dbReference type="EMBL" id="MCF3946651.1"/>
    </source>
</evidence>
<feature type="binding site" evidence="7">
    <location>
        <position position="176"/>
    </location>
    <ligand>
        <name>4-imidazolone-5-propanoate</name>
        <dbReference type="ChEBI" id="CHEBI:77893"/>
    </ligand>
</feature>
<feature type="binding site" evidence="7">
    <location>
        <position position="73"/>
    </location>
    <ligand>
        <name>Fe(3+)</name>
        <dbReference type="ChEBI" id="CHEBI:29034"/>
    </ligand>
</feature>
<keyword evidence="10" id="KW-1185">Reference proteome</keyword>
<feature type="binding site" evidence="7">
    <location>
        <position position="71"/>
    </location>
    <ligand>
        <name>Fe(3+)</name>
        <dbReference type="ChEBI" id="CHEBI:29034"/>
    </ligand>
</feature>
<evidence type="ECO:0000313" key="10">
    <source>
        <dbReference type="Proteomes" id="UP001521209"/>
    </source>
</evidence>
<evidence type="ECO:0000256" key="2">
    <source>
        <dbReference type="ARBA" id="ARBA00022723"/>
    </source>
</evidence>
<dbReference type="Proteomes" id="UP001521209">
    <property type="component" value="Unassembled WGS sequence"/>
</dbReference>
<keyword evidence="7" id="KW-0963">Cytoplasm</keyword>
<keyword evidence="4 7" id="KW-0369">Histidine metabolism</keyword>
<keyword evidence="2 7" id="KW-0479">Metal-binding</keyword>
<protein>
    <recommendedName>
        <fullName evidence="1 7">Imidazolonepropionase</fullName>
        <ecNumber evidence="1 7">3.5.2.7</ecNumber>
    </recommendedName>
    <alternativeName>
        <fullName evidence="7">Imidazolone-5-propionate hydrolase</fullName>
    </alternativeName>
</protein>
<reference evidence="9 10" key="1">
    <citation type="submission" date="2022-01" db="EMBL/GenBank/DDBJ databases">
        <authorList>
            <person name="Won M."/>
            <person name="Kim S.-J."/>
            <person name="Kwon S.-W."/>
        </authorList>
    </citation>
    <scope>NUCLEOTIDE SEQUENCE [LARGE SCALE GENOMIC DNA]</scope>
    <source>
        <strain evidence="9 10">KCTC 23505</strain>
    </source>
</reference>
<evidence type="ECO:0000259" key="8">
    <source>
        <dbReference type="Pfam" id="PF01979"/>
    </source>
</evidence>
<comment type="pathway">
    <text evidence="7">Amino-acid degradation; L-histidine degradation into L-glutamate; N-formimidoyl-L-glutamate from L-histidine: step 3/3.</text>
</comment>
<comment type="catalytic activity">
    <reaction evidence="7">
        <text>4-imidazolone-5-propanoate + H2O = N-formimidoyl-L-glutamate</text>
        <dbReference type="Rhea" id="RHEA:23660"/>
        <dbReference type="ChEBI" id="CHEBI:15377"/>
        <dbReference type="ChEBI" id="CHEBI:58928"/>
        <dbReference type="ChEBI" id="CHEBI:77893"/>
        <dbReference type="EC" id="3.5.2.7"/>
    </reaction>
</comment>
<keyword evidence="3 7" id="KW-0378">Hydrolase</keyword>
<feature type="binding site" evidence="7">
    <location>
        <position position="80"/>
    </location>
    <ligand>
        <name>4-imidazolone-5-propanoate</name>
        <dbReference type="ChEBI" id="CHEBI:77893"/>
    </ligand>
</feature>
<evidence type="ECO:0000256" key="6">
    <source>
        <dbReference type="ARBA" id="ARBA00023004"/>
    </source>
</evidence>
<comment type="function">
    <text evidence="7">Catalyzes the hydrolytic cleavage of the carbon-nitrogen bond in imidazolone-5-propanoate to yield N-formimidoyl-L-glutamate. It is the third step in the universal histidine degradation pathway.</text>
</comment>
<dbReference type="GO" id="GO:0050480">
    <property type="term" value="F:imidazolonepropionase activity"/>
    <property type="evidence" value="ECO:0007669"/>
    <property type="project" value="UniProtKB-EC"/>
</dbReference>
<dbReference type="EC" id="3.5.2.7" evidence="1 7"/>
<feature type="binding site" evidence="7">
    <location>
        <position position="318"/>
    </location>
    <ligand>
        <name>N-formimidoyl-L-glutamate</name>
        <dbReference type="ChEBI" id="CHEBI:58928"/>
    </ligand>
</feature>
<dbReference type="Pfam" id="PF01979">
    <property type="entry name" value="Amidohydro_1"/>
    <property type="match status" value="1"/>
</dbReference>